<keyword evidence="2" id="KW-1185">Reference proteome</keyword>
<reference evidence="1" key="2">
    <citation type="submission" date="2020-09" db="EMBL/GenBank/DDBJ databases">
        <authorList>
            <person name="Sun Q."/>
            <person name="Ohkuma M."/>
        </authorList>
    </citation>
    <scope>NUCLEOTIDE SEQUENCE</scope>
    <source>
        <strain evidence="1">JCM 4956</strain>
    </source>
</reference>
<dbReference type="Proteomes" id="UP000645555">
    <property type="component" value="Unassembled WGS sequence"/>
</dbReference>
<accession>A0A918U1K5</accession>
<comment type="caution">
    <text evidence="1">The sequence shown here is derived from an EMBL/GenBank/DDBJ whole genome shotgun (WGS) entry which is preliminary data.</text>
</comment>
<protein>
    <submittedName>
        <fullName evidence="1">Uncharacterized protein</fullName>
    </submittedName>
</protein>
<dbReference type="EMBL" id="BMWD01000023">
    <property type="protein sequence ID" value="GGX81741.1"/>
    <property type="molecule type" value="Genomic_DNA"/>
</dbReference>
<reference evidence="1" key="1">
    <citation type="journal article" date="2014" name="Int. J. Syst. Evol. Microbiol.">
        <title>Complete genome sequence of Corynebacterium casei LMG S-19264T (=DSM 44701T), isolated from a smear-ripened cheese.</title>
        <authorList>
            <consortium name="US DOE Joint Genome Institute (JGI-PGF)"/>
            <person name="Walter F."/>
            <person name="Albersmeier A."/>
            <person name="Kalinowski J."/>
            <person name="Ruckert C."/>
        </authorList>
    </citation>
    <scope>NUCLEOTIDE SEQUENCE</scope>
    <source>
        <strain evidence="1">JCM 4956</strain>
    </source>
</reference>
<proteinExistence type="predicted"/>
<sequence length="140" mass="15136">MRTSALPVIGRQRPRLKFEQLGHIGRIVTTRDTVRPAVEPPVGPSGEARTRSRIAGSGSVAPYRCRIAEWGVPVCLWPRWSRGNPAVMSDGASVREPLGEGMRPCDFCGHPVVTDSVDEWDCPVCGEAAEDQQAEAGRGS</sequence>
<gene>
    <name evidence="1" type="ORF">GCM10010515_56730</name>
</gene>
<evidence type="ECO:0000313" key="1">
    <source>
        <dbReference type="EMBL" id="GGX81741.1"/>
    </source>
</evidence>
<dbReference type="AlphaFoldDB" id="A0A918U1K5"/>
<name>A0A918U1K5_9ACTN</name>
<organism evidence="1 2">
    <name type="scientific">Streptomyces fructofermentans</name>
    <dbReference type="NCBI Taxonomy" id="152141"/>
    <lineage>
        <taxon>Bacteria</taxon>
        <taxon>Bacillati</taxon>
        <taxon>Actinomycetota</taxon>
        <taxon>Actinomycetes</taxon>
        <taxon>Kitasatosporales</taxon>
        <taxon>Streptomycetaceae</taxon>
        <taxon>Streptomyces</taxon>
    </lineage>
</organism>
<evidence type="ECO:0000313" key="2">
    <source>
        <dbReference type="Proteomes" id="UP000645555"/>
    </source>
</evidence>